<dbReference type="InterPro" id="IPR057358">
    <property type="entry name" value="UBL_ZFAND1-like"/>
</dbReference>
<dbReference type="InterPro" id="IPR000058">
    <property type="entry name" value="Znf_AN1"/>
</dbReference>
<evidence type="ECO:0000256" key="2">
    <source>
        <dbReference type="ARBA" id="ARBA00022771"/>
    </source>
</evidence>
<dbReference type="GO" id="GO:0035617">
    <property type="term" value="P:stress granule disassembly"/>
    <property type="evidence" value="ECO:0007669"/>
    <property type="project" value="TreeGrafter"/>
</dbReference>
<dbReference type="PROSITE" id="PS51039">
    <property type="entry name" value="ZF_AN1"/>
    <property type="match status" value="2"/>
</dbReference>
<dbReference type="CTD" id="79752"/>
<evidence type="ECO:0000313" key="6">
    <source>
        <dbReference type="Proteomes" id="UP001318040"/>
    </source>
</evidence>
<dbReference type="Pfam" id="PF25327">
    <property type="entry name" value="UBL_ZFAND1"/>
    <property type="match status" value="1"/>
</dbReference>
<organism evidence="6 7">
    <name type="scientific">Petromyzon marinus</name>
    <name type="common">Sea lamprey</name>
    <dbReference type="NCBI Taxonomy" id="7757"/>
    <lineage>
        <taxon>Eukaryota</taxon>
        <taxon>Metazoa</taxon>
        <taxon>Chordata</taxon>
        <taxon>Craniata</taxon>
        <taxon>Vertebrata</taxon>
        <taxon>Cyclostomata</taxon>
        <taxon>Hyperoartia</taxon>
        <taxon>Petromyzontiformes</taxon>
        <taxon>Petromyzontidae</taxon>
        <taxon>Petromyzon</taxon>
    </lineage>
</organism>
<dbReference type="SUPFAM" id="SSF118310">
    <property type="entry name" value="AN1-like Zinc finger"/>
    <property type="match status" value="2"/>
</dbReference>
<gene>
    <name evidence="7" type="primary">ZFAND1</name>
</gene>
<dbReference type="Pfam" id="PF01428">
    <property type="entry name" value="zf-AN1"/>
    <property type="match status" value="2"/>
</dbReference>
<feature type="domain" description="AN1-type" evidence="5">
    <location>
        <begin position="4"/>
        <end position="52"/>
    </location>
</feature>
<keyword evidence="6" id="KW-1185">Reference proteome</keyword>
<dbReference type="KEGG" id="pmrn:116952191"/>
<dbReference type="GO" id="GO:0010494">
    <property type="term" value="C:cytoplasmic stress granule"/>
    <property type="evidence" value="ECO:0007669"/>
    <property type="project" value="TreeGrafter"/>
</dbReference>
<accession>A0AAJ7XAH8</accession>
<evidence type="ECO:0000256" key="4">
    <source>
        <dbReference type="PROSITE-ProRule" id="PRU00449"/>
    </source>
</evidence>
<dbReference type="Gene3D" id="4.10.1110.10">
    <property type="entry name" value="AN1-like Zinc finger"/>
    <property type="match status" value="2"/>
</dbReference>
<evidence type="ECO:0000256" key="3">
    <source>
        <dbReference type="ARBA" id="ARBA00022833"/>
    </source>
</evidence>
<dbReference type="PANTHER" id="PTHR14677">
    <property type="entry name" value="ARSENITE INDUCUBLE RNA ASSOCIATED PROTEIN AIP-1-RELATED"/>
    <property type="match status" value="1"/>
</dbReference>
<evidence type="ECO:0000313" key="7">
    <source>
        <dbReference type="RefSeq" id="XP_032827210.1"/>
    </source>
</evidence>
<reference evidence="7" key="1">
    <citation type="submission" date="2025-08" db="UniProtKB">
        <authorList>
            <consortium name="RefSeq"/>
        </authorList>
    </citation>
    <scope>IDENTIFICATION</scope>
    <source>
        <tissue evidence="7">Sperm</tissue>
    </source>
</reference>
<name>A0AAJ7XAH8_PETMA</name>
<feature type="domain" description="AN1-type" evidence="5">
    <location>
        <begin position="60"/>
        <end position="108"/>
    </location>
</feature>
<dbReference type="GeneID" id="116952191"/>
<keyword evidence="1" id="KW-0479">Metal-binding</keyword>
<dbReference type="InterPro" id="IPR035896">
    <property type="entry name" value="AN1-like_Znf"/>
</dbReference>
<dbReference type="PANTHER" id="PTHR14677:SF37">
    <property type="entry name" value="AN1-TYPE ZINC FINGER PROTEIN 1"/>
    <property type="match status" value="1"/>
</dbReference>
<protein>
    <submittedName>
        <fullName evidence="7">AN1-type zinc finger protein 1 isoform X1</fullName>
    </submittedName>
</protein>
<dbReference type="Proteomes" id="UP001318040">
    <property type="component" value="Chromosome 45"/>
</dbReference>
<keyword evidence="3" id="KW-0862">Zinc</keyword>
<dbReference type="SMART" id="SM00154">
    <property type="entry name" value="ZnF_AN1"/>
    <property type="match status" value="2"/>
</dbReference>
<dbReference type="RefSeq" id="XP_032827210.1">
    <property type="nucleotide sequence ID" value="XM_032971319.1"/>
</dbReference>
<proteinExistence type="predicted"/>
<keyword evidence="2 4" id="KW-0863">Zinc-finger</keyword>
<evidence type="ECO:0000256" key="1">
    <source>
        <dbReference type="ARBA" id="ARBA00022723"/>
    </source>
</evidence>
<dbReference type="GO" id="GO:0008270">
    <property type="term" value="F:zinc ion binding"/>
    <property type="evidence" value="ECO:0007669"/>
    <property type="project" value="UniProtKB-KW"/>
</dbReference>
<dbReference type="AlphaFoldDB" id="A0AAJ7XAH8"/>
<sequence>MAELDVGHHCAVEHCGQLDFLPFVCNGCGKVFCLEHRGKDDHACTEATPGRAAPAGGAAALTSYACHVPACSARELLPVLCPHCSLQVCFRHRHQVDHACVNLQEAAPRMQRTQELVRGITEGRRGAATAAGRRGARSAAVTARVQLMKTKQQAVGEQGIPQEERLYLRVRLPRPVGVSEGQQQQQQQEEQEERAVFVSRAWSVGRVVDWVASATRLPNNNHVASAKKLRLCDVATLRAWPMDALVDSLLSALGSEGEGAAGEGLRDGGGVLLEYLDPGCDVAPEASPPSAT</sequence>
<evidence type="ECO:0000259" key="5">
    <source>
        <dbReference type="PROSITE" id="PS51039"/>
    </source>
</evidence>